<dbReference type="AlphaFoldDB" id="A0A1W6YWK8"/>
<dbReference type="InterPro" id="IPR006315">
    <property type="entry name" value="OM_autotransptr_brl_dom"/>
</dbReference>
<dbReference type="NCBIfam" id="TIGR01414">
    <property type="entry name" value="autotrans_barl"/>
    <property type="match status" value="1"/>
</dbReference>
<reference evidence="5 6" key="1">
    <citation type="submission" date="2017-05" db="EMBL/GenBank/DDBJ databases">
        <title>Complete and WGS of Bordetella genogroups.</title>
        <authorList>
            <person name="Spilker T."/>
            <person name="LiPuma J."/>
        </authorList>
    </citation>
    <scope>NUCLEOTIDE SEQUENCE [LARGE SCALE GENOMIC DNA]</scope>
    <source>
        <strain evidence="5 6">AU17164</strain>
    </source>
</reference>
<dbReference type="NCBIfam" id="TIGR02601">
    <property type="entry name" value="autotrns_rpt"/>
    <property type="match status" value="1"/>
</dbReference>
<keyword evidence="6" id="KW-1185">Reference proteome</keyword>
<gene>
    <name evidence="5" type="ORF">CAL13_02955</name>
</gene>
<sequence>MKQKHRKKRVYESHKTTAMAGLEARPPRMQLLTGASLLAASLLPGLAHAACVSAAGPTDARVSDTQTCYVWTAENFEVTHSGTIAGGDIGVQASVSGFDGTLENFGTIVGTLAGIQNEGNLSEISNSGFIAATGTGVNVAGILNTPTGDITSIVNTNGNSITGDRAGVFNQGKITLVSNLGMISSSSNTLGGTVAGVWNDGGTIGNLVNSGTLRGATRSGQQNGFGVVTQNGGVIDALDNSGTSTGLGGVLVQGNGVLGALTNTGTISGGAGGIFLEGGTIGTIDNRGLIASIPVPTIGVTPTSDLYNGIFAMNGSSVGPVSNTGTITGPGAINVDATSSIGAIANSGLIAGDITSASTGDLVIAGGSGNTVGTLTGTSGGVGVADKGFIKVSAANLVFSGGNLLLNDDINVVGHAVINNGATLQMPNPVQIKGNYTQAGGGLQFTAASQSDYSYLDVRGAAAISNATISLKGADLAYGQTYDVVRSTDGATYSNNTAFVSSNNGLLAKLANVNGNLVVVLAPDAQHHYWDGANTTADGAIAGGSGTWTATGANWTSTDGASNGKLDDADVRPVFGGAAGTVTVDNGQGPINVSGMQFSTDGYRVTGGAIGLAAAASNIEVDDNATATIDSVLAGPGGLAKTGNGMLILNGVNTYAGGTAVNGGTLEIGDASHPGASILGDVAVAAAGTLRGHGTVLGNVTNDGIVRPGGSIGTLTITGDYTQSPGGTLFVDVSPTSASQLKVGGNATLGGTLNVLYGPGTYSAASYRIVDAASVSGRFSSVTSNAPAELAQSVQNLADGSTLTLAAPAGGDSTDTPVDPGAGADPGPGVVVIAPTNATIFGAIASAAIREGQRVNDTLLSRLGQACADAASAADCARPGQQAWAQVVSNTVHVRGNSDASSYKDSHYGFLAGLDRQVGAWTVGVAGGYSHVDVSEDEASGKIDSLRVAGYGSRRVGPVDIAATVGAAYDFLQSRRSFAGVGTARGDTDGQEITAGLQASLPLAAGPVTVTPRVGLRYQYFHADGFNETGSTSQNLDVDGESFNSLQPYAQLAFGIPFSTSASKPALVEARVSYAYETLDTQRAFNVTSGDGTRFTLPGVAPSRGMLSAGLGLTLPIGKALDLTASYDRLFSTGNVSAQTFQLQASYRF</sequence>
<dbReference type="InterPro" id="IPR011050">
    <property type="entry name" value="Pectin_lyase_fold/virulence"/>
</dbReference>
<dbReference type="SMART" id="SM00869">
    <property type="entry name" value="Autotransporter"/>
    <property type="match status" value="1"/>
</dbReference>
<name>A0A1W6YWK8_9BORD</name>
<evidence type="ECO:0000313" key="6">
    <source>
        <dbReference type="Proteomes" id="UP000194139"/>
    </source>
</evidence>
<dbReference type="Pfam" id="PF03797">
    <property type="entry name" value="Autotransporter"/>
    <property type="match status" value="1"/>
</dbReference>
<proteinExistence type="predicted"/>
<evidence type="ECO:0000256" key="3">
    <source>
        <dbReference type="SAM" id="SignalP"/>
    </source>
</evidence>
<dbReference type="Proteomes" id="UP000194139">
    <property type="component" value="Chromosome"/>
</dbReference>
<dbReference type="InterPro" id="IPR013425">
    <property type="entry name" value="Autotrns_rpt"/>
</dbReference>
<dbReference type="SUPFAM" id="SSF51126">
    <property type="entry name" value="Pectin lyase-like"/>
    <property type="match status" value="1"/>
</dbReference>
<dbReference type="InterPro" id="IPR005546">
    <property type="entry name" value="Autotransporte_beta"/>
</dbReference>
<dbReference type="SUPFAM" id="SSF103515">
    <property type="entry name" value="Autotransporter"/>
    <property type="match status" value="1"/>
</dbReference>
<feature type="region of interest" description="Disordered" evidence="2">
    <location>
        <begin position="804"/>
        <end position="824"/>
    </location>
</feature>
<protein>
    <recommendedName>
        <fullName evidence="4">Autotransporter domain-containing protein</fullName>
    </recommendedName>
</protein>
<dbReference type="EMBL" id="CP021109">
    <property type="protein sequence ID" value="ARP85289.1"/>
    <property type="molecule type" value="Genomic_DNA"/>
</dbReference>
<dbReference type="RefSeq" id="WP_086071462.1">
    <property type="nucleotide sequence ID" value="NZ_CP021109.1"/>
</dbReference>
<keyword evidence="1 3" id="KW-0732">Signal</keyword>
<dbReference type="GO" id="GO:0019867">
    <property type="term" value="C:outer membrane"/>
    <property type="evidence" value="ECO:0007669"/>
    <property type="project" value="InterPro"/>
</dbReference>
<feature type="chain" id="PRO_5012190683" description="Autotransporter domain-containing protein" evidence="3">
    <location>
        <begin position="50"/>
        <end position="1149"/>
    </location>
</feature>
<evidence type="ECO:0000259" key="4">
    <source>
        <dbReference type="PROSITE" id="PS51208"/>
    </source>
</evidence>
<accession>A0A1W6YWK8</accession>
<dbReference type="Gene3D" id="2.40.128.130">
    <property type="entry name" value="Autotransporter beta-domain"/>
    <property type="match status" value="1"/>
</dbReference>
<organism evidence="5 6">
    <name type="scientific">Bordetella genomosp. 9</name>
    <dbReference type="NCBI Taxonomy" id="1416803"/>
    <lineage>
        <taxon>Bacteria</taxon>
        <taxon>Pseudomonadati</taxon>
        <taxon>Pseudomonadota</taxon>
        <taxon>Betaproteobacteria</taxon>
        <taxon>Burkholderiales</taxon>
        <taxon>Alcaligenaceae</taxon>
        <taxon>Bordetella</taxon>
    </lineage>
</organism>
<dbReference type="PROSITE" id="PS51208">
    <property type="entry name" value="AUTOTRANSPORTER"/>
    <property type="match status" value="1"/>
</dbReference>
<evidence type="ECO:0000256" key="1">
    <source>
        <dbReference type="ARBA" id="ARBA00022729"/>
    </source>
</evidence>
<dbReference type="Pfam" id="PF12951">
    <property type="entry name" value="PATR"/>
    <property type="match status" value="1"/>
</dbReference>
<evidence type="ECO:0000256" key="2">
    <source>
        <dbReference type="SAM" id="MobiDB-lite"/>
    </source>
</evidence>
<feature type="signal peptide" evidence="3">
    <location>
        <begin position="1"/>
        <end position="49"/>
    </location>
</feature>
<dbReference type="InterPro" id="IPR036709">
    <property type="entry name" value="Autotransporte_beta_dom_sf"/>
</dbReference>
<feature type="domain" description="Autotransporter" evidence="4">
    <location>
        <begin position="876"/>
        <end position="1149"/>
    </location>
</feature>
<evidence type="ECO:0000313" key="5">
    <source>
        <dbReference type="EMBL" id="ARP85289.1"/>
    </source>
</evidence>